<dbReference type="EMBL" id="JAHRIP010039212">
    <property type="protein sequence ID" value="MEQ2295926.1"/>
    <property type="molecule type" value="Genomic_DNA"/>
</dbReference>
<keyword evidence="2" id="KW-1185">Reference proteome</keyword>
<reference evidence="1 2" key="1">
    <citation type="submission" date="2021-06" db="EMBL/GenBank/DDBJ databases">
        <authorList>
            <person name="Palmer J.M."/>
        </authorList>
    </citation>
    <scope>NUCLEOTIDE SEQUENCE [LARGE SCALE GENOMIC DNA]</scope>
    <source>
        <strain evidence="1 2">AS_MEX2019</strain>
        <tissue evidence="1">Muscle</tissue>
    </source>
</reference>
<protein>
    <submittedName>
        <fullName evidence="1">Uncharacterized protein</fullName>
    </submittedName>
</protein>
<comment type="caution">
    <text evidence="1">The sequence shown here is derived from an EMBL/GenBank/DDBJ whole genome shotgun (WGS) entry which is preliminary data.</text>
</comment>
<gene>
    <name evidence="1" type="ORF">AMECASPLE_019608</name>
</gene>
<evidence type="ECO:0000313" key="2">
    <source>
        <dbReference type="Proteomes" id="UP001469553"/>
    </source>
</evidence>
<organism evidence="1 2">
    <name type="scientific">Ameca splendens</name>
    <dbReference type="NCBI Taxonomy" id="208324"/>
    <lineage>
        <taxon>Eukaryota</taxon>
        <taxon>Metazoa</taxon>
        <taxon>Chordata</taxon>
        <taxon>Craniata</taxon>
        <taxon>Vertebrata</taxon>
        <taxon>Euteleostomi</taxon>
        <taxon>Actinopterygii</taxon>
        <taxon>Neopterygii</taxon>
        <taxon>Teleostei</taxon>
        <taxon>Neoteleostei</taxon>
        <taxon>Acanthomorphata</taxon>
        <taxon>Ovalentaria</taxon>
        <taxon>Atherinomorphae</taxon>
        <taxon>Cyprinodontiformes</taxon>
        <taxon>Goodeidae</taxon>
        <taxon>Ameca</taxon>
    </lineage>
</organism>
<proteinExistence type="predicted"/>
<accession>A0ABV0YQC1</accession>
<sequence length="122" mass="13452">MENSTQYRKKALKLKSIFLLPVKERMKQLLVLLTSRLLSPISLPALFELVCLINRDIERSNAASGNYFALISVSLYSVGSNICLGSLKRQIDAPALYADCLAYCSVLHASSLTLTLCPFQGP</sequence>
<dbReference type="Proteomes" id="UP001469553">
    <property type="component" value="Unassembled WGS sequence"/>
</dbReference>
<evidence type="ECO:0000313" key="1">
    <source>
        <dbReference type="EMBL" id="MEQ2295926.1"/>
    </source>
</evidence>
<name>A0ABV0YQC1_9TELE</name>